<feature type="compositionally biased region" description="Low complexity" evidence="1">
    <location>
        <begin position="203"/>
        <end position="212"/>
    </location>
</feature>
<reference evidence="3 4" key="1">
    <citation type="submission" date="2016-10" db="EMBL/GenBank/DDBJ databases">
        <authorList>
            <person name="Cai Z."/>
        </authorList>
    </citation>
    <scope>NUCLEOTIDE SEQUENCE [LARGE SCALE GENOMIC DNA]</scope>
</reference>
<evidence type="ECO:0000259" key="2">
    <source>
        <dbReference type="Pfam" id="PF12248"/>
    </source>
</evidence>
<dbReference type="PANTHER" id="PTHR47457:SF1">
    <property type="entry name" value="BTB DOMAIN-CONTAINING PROTEIN-RELATED"/>
    <property type="match status" value="1"/>
</dbReference>
<feature type="compositionally biased region" description="Low complexity" evidence="1">
    <location>
        <begin position="344"/>
        <end position="380"/>
    </location>
</feature>
<name>A0A383V8S8_TETOB</name>
<evidence type="ECO:0000313" key="3">
    <source>
        <dbReference type="EMBL" id="SZX61978.1"/>
    </source>
</evidence>
<dbReference type="Proteomes" id="UP000256970">
    <property type="component" value="Unassembled WGS sequence"/>
</dbReference>
<proteinExistence type="predicted"/>
<feature type="region of interest" description="Disordered" evidence="1">
    <location>
        <begin position="341"/>
        <end position="380"/>
    </location>
</feature>
<protein>
    <recommendedName>
        <fullName evidence="2">Farnesoic acid O-methyl transferase domain-containing protein</fullName>
    </recommendedName>
</protein>
<dbReference type="SUPFAM" id="SSF49785">
    <property type="entry name" value="Galactose-binding domain-like"/>
    <property type="match status" value="1"/>
</dbReference>
<dbReference type="PANTHER" id="PTHR47457">
    <property type="entry name" value="OS05G0345500 PROTEIN"/>
    <property type="match status" value="1"/>
</dbReference>
<organism evidence="3 4">
    <name type="scientific">Tetradesmus obliquus</name>
    <name type="common">Green alga</name>
    <name type="synonym">Acutodesmus obliquus</name>
    <dbReference type="NCBI Taxonomy" id="3088"/>
    <lineage>
        <taxon>Eukaryota</taxon>
        <taxon>Viridiplantae</taxon>
        <taxon>Chlorophyta</taxon>
        <taxon>core chlorophytes</taxon>
        <taxon>Chlorophyceae</taxon>
        <taxon>CS clade</taxon>
        <taxon>Sphaeropleales</taxon>
        <taxon>Scenedesmaceae</taxon>
        <taxon>Tetradesmus</taxon>
    </lineage>
</organism>
<dbReference type="EMBL" id="FNXT01000186">
    <property type="protein sequence ID" value="SZX61978.1"/>
    <property type="molecule type" value="Genomic_DNA"/>
</dbReference>
<feature type="compositionally biased region" description="Polar residues" evidence="1">
    <location>
        <begin position="213"/>
        <end position="224"/>
    </location>
</feature>
<feature type="domain" description="Farnesoic acid O-methyl transferase" evidence="2">
    <location>
        <begin position="26"/>
        <end position="167"/>
    </location>
</feature>
<dbReference type="InterPro" id="IPR022041">
    <property type="entry name" value="Methyltransf_FA"/>
</dbReference>
<keyword evidence="4" id="KW-1185">Reference proteome</keyword>
<sequence>MLRVASNALIVPPFECAWLSLGDYQLDGSCCLQFECKGENDVTIILKPIAGAKRWQHLQRQQGPAGGEHLAVEQNYTIILGSHRNSKLKIEKNGDEQASATGLAGCTVDPRSFTTCWINYSNGSIAIGTGPAGSSLSFIWHDPQQPIPGIRHIGLSCWDKHVSYRNVQLLPPLAAAQLQQLAEQQRQEQARLLQLQREARLQEQQQQRQAEQSDASMGDSSAQCSPAAAKSAPTQLQSCVVPSLLQLVMESVARSMAPAGVCHVLQLSELLLPRTQQLYEAAVQLAGGWFGLLVRQHLDDLACLSVDVMADILHEPLLDVSELEVFQALAAWCQYGSQPTADAAQQQQPEEQPQQVQQQRHPQQQQQAEEQPQQQAQQQQQQAQQQQQHCEDVAPCICPAGQLDAAGSLAGRPPGDVQELLQLVRFAFMPEADRQAVLAHPFACSCSYVQRCMQEDLQRTNDAHEAASPRGCYTFEQRRLVRPGLSSTNASAAAAACAAGGEKAASLQPAAAAAPGSRAGGWRHFRRRLAPSCKELMYVCDGDRNGVVHYIGTDYGSKQWVNPVASKALDIKASSPPSRYTDPKALVSGQFLNTSFAGPRYIRTPQQPAAAGASAAAAAATPSTWWQLDLGPQHRLLCNYYTIRHDGSQDGFVRSWVLQGSNDLQHWLDLRRHVSDATIRLPGQYGSWPIGGPAASMPFRAFRLLLLGPTQSHASPWAFPLSHWELYGYFYKLGTSAAAAEAQTAS</sequence>
<evidence type="ECO:0000313" key="4">
    <source>
        <dbReference type="Proteomes" id="UP000256970"/>
    </source>
</evidence>
<feature type="region of interest" description="Disordered" evidence="1">
    <location>
        <begin position="203"/>
        <end position="227"/>
    </location>
</feature>
<dbReference type="Pfam" id="PF12248">
    <property type="entry name" value="Methyltransf_FA"/>
    <property type="match status" value="1"/>
</dbReference>
<dbReference type="STRING" id="3088.A0A383V8S8"/>
<dbReference type="InterPro" id="IPR008979">
    <property type="entry name" value="Galactose-bd-like_sf"/>
</dbReference>
<evidence type="ECO:0000256" key="1">
    <source>
        <dbReference type="SAM" id="MobiDB-lite"/>
    </source>
</evidence>
<gene>
    <name evidence="3" type="ORF">BQ4739_LOCUS2527</name>
</gene>
<dbReference type="AlphaFoldDB" id="A0A383V8S8"/>
<accession>A0A383V8S8</accession>